<evidence type="ECO:0000256" key="2">
    <source>
        <dbReference type="ARBA" id="ARBA00023015"/>
    </source>
</evidence>
<keyword evidence="4" id="KW-0804">Transcription</keyword>
<reference evidence="7" key="1">
    <citation type="submission" date="2020-05" db="EMBL/GenBank/DDBJ databases">
        <authorList>
            <person name="Wang L."/>
            <person name="Shao Z."/>
        </authorList>
    </citation>
    <scope>NUCLEOTIDE SEQUENCE</scope>
    <source>
        <strain evidence="6">MCCC 1A05748</strain>
        <strain evidence="7">MCCC 1A05776</strain>
    </source>
</reference>
<dbReference type="InterPro" id="IPR036388">
    <property type="entry name" value="WH-like_DNA-bd_sf"/>
</dbReference>
<evidence type="ECO:0000256" key="1">
    <source>
        <dbReference type="ARBA" id="ARBA00009437"/>
    </source>
</evidence>
<dbReference type="Proteomes" id="UP001320178">
    <property type="component" value="Unassembled WGS sequence"/>
</dbReference>
<dbReference type="EMBL" id="JABFTS010000001">
    <property type="protein sequence ID" value="MCE8050108.1"/>
    <property type="molecule type" value="Genomic_DNA"/>
</dbReference>
<sequence>MTNSSSAELRAFEAVARCGSLSAAARFLGLRQPTVSAHLSRLETRYGVELLHRTPRGAELTDFGKLLHETTSRLYQTEQQAMLLLLSARCQYQGHLKVGAIGPYNVTPMIKRFREQYPQVRVSVCMGDSRLITRRVLDQEDDVGVVLHHVDDPNVWCMPFKRQLLVVFAAVGHPLARKSSLTLHDLQDQEFVMREDGSRTRTVFELGLAAAGVRVRTSVEMGSREAVREAVAQGLGLGVVAQTAFTPSKRLVALPVAGLELYTHAHVICLKDRAEASLISKFLAVAEASRVGG</sequence>
<gene>
    <name evidence="6" type="ORF">HOP60_21195</name>
    <name evidence="7" type="ORF">HOP61_02200</name>
</gene>
<dbReference type="PANTHER" id="PTHR30126">
    <property type="entry name" value="HTH-TYPE TRANSCRIPTIONAL REGULATOR"/>
    <property type="match status" value="1"/>
</dbReference>
<keyword evidence="2" id="KW-0805">Transcription regulation</keyword>
<organism evidence="7 9">
    <name type="scientific">Billgrantia desiderata</name>
    <dbReference type="NCBI Taxonomy" id="52021"/>
    <lineage>
        <taxon>Bacteria</taxon>
        <taxon>Pseudomonadati</taxon>
        <taxon>Pseudomonadota</taxon>
        <taxon>Gammaproteobacteria</taxon>
        <taxon>Oceanospirillales</taxon>
        <taxon>Halomonadaceae</taxon>
        <taxon>Billgrantia</taxon>
    </lineage>
</organism>
<dbReference type="PROSITE" id="PS50931">
    <property type="entry name" value="HTH_LYSR"/>
    <property type="match status" value="1"/>
</dbReference>
<keyword evidence="3" id="KW-0238">DNA-binding</keyword>
<dbReference type="EMBL" id="JABFTQ010000020">
    <property type="protein sequence ID" value="MCE8049227.1"/>
    <property type="molecule type" value="Genomic_DNA"/>
</dbReference>
<dbReference type="AlphaFoldDB" id="A0AAW4YN62"/>
<dbReference type="InterPro" id="IPR036390">
    <property type="entry name" value="WH_DNA-bd_sf"/>
</dbReference>
<proteinExistence type="inferred from homology"/>
<comment type="similarity">
    <text evidence="1">Belongs to the LysR transcriptional regulatory family.</text>
</comment>
<evidence type="ECO:0000259" key="5">
    <source>
        <dbReference type="PROSITE" id="PS50931"/>
    </source>
</evidence>
<dbReference type="Proteomes" id="UP001320154">
    <property type="component" value="Unassembled WGS sequence"/>
</dbReference>
<dbReference type="Gene3D" id="1.10.10.10">
    <property type="entry name" value="Winged helix-like DNA-binding domain superfamily/Winged helix DNA-binding domain"/>
    <property type="match status" value="1"/>
</dbReference>
<evidence type="ECO:0000313" key="7">
    <source>
        <dbReference type="EMBL" id="MCE8050108.1"/>
    </source>
</evidence>
<dbReference type="Gene3D" id="3.40.190.290">
    <property type="match status" value="1"/>
</dbReference>
<reference evidence="7 8" key="2">
    <citation type="journal article" date="2021" name="Front. Microbiol.">
        <title>Aerobic Denitrification and Heterotrophic Sulfur Oxidation in the Genus Halomonas Revealed by Six Novel Species Characterizations and Genome-Based Analysis.</title>
        <authorList>
            <person name="Wang L."/>
            <person name="Shao Z."/>
        </authorList>
    </citation>
    <scope>NUCLEOTIDE SEQUENCE</scope>
    <source>
        <strain evidence="6 8">MCCC 1A05748</strain>
        <strain evidence="7">MCCC 1A05776</strain>
    </source>
</reference>
<dbReference type="SUPFAM" id="SSF46785">
    <property type="entry name" value="Winged helix' DNA-binding domain"/>
    <property type="match status" value="1"/>
</dbReference>
<dbReference type="PANTHER" id="PTHR30126:SF94">
    <property type="entry name" value="LYSR FAMILY TRANSCRIPTIONAL REGULATOR"/>
    <property type="match status" value="1"/>
</dbReference>
<dbReference type="PRINTS" id="PR00039">
    <property type="entry name" value="HTHLYSR"/>
</dbReference>
<evidence type="ECO:0000256" key="3">
    <source>
        <dbReference type="ARBA" id="ARBA00023125"/>
    </source>
</evidence>
<dbReference type="SUPFAM" id="SSF53850">
    <property type="entry name" value="Periplasmic binding protein-like II"/>
    <property type="match status" value="1"/>
</dbReference>
<dbReference type="RefSeq" id="WP_086511885.1">
    <property type="nucleotide sequence ID" value="NZ_FNVC01000008.1"/>
</dbReference>
<comment type="caution">
    <text evidence="7">The sequence shown here is derived from an EMBL/GenBank/DDBJ whole genome shotgun (WGS) entry which is preliminary data.</text>
</comment>
<keyword evidence="8" id="KW-1185">Reference proteome</keyword>
<accession>A0AAW4YN62</accession>
<name>A0AAW4YN62_9GAMM</name>
<dbReference type="Pfam" id="PF00126">
    <property type="entry name" value="HTH_1"/>
    <property type="match status" value="1"/>
</dbReference>
<dbReference type="InterPro" id="IPR005119">
    <property type="entry name" value="LysR_subst-bd"/>
</dbReference>
<protein>
    <submittedName>
        <fullName evidence="7">LysR family transcriptional regulator</fullName>
    </submittedName>
</protein>
<feature type="domain" description="HTH lysR-type" evidence="5">
    <location>
        <begin position="1"/>
        <end position="61"/>
    </location>
</feature>
<dbReference type="GO" id="GO:0003700">
    <property type="term" value="F:DNA-binding transcription factor activity"/>
    <property type="evidence" value="ECO:0007669"/>
    <property type="project" value="InterPro"/>
</dbReference>
<dbReference type="InterPro" id="IPR000847">
    <property type="entry name" value="LysR_HTH_N"/>
</dbReference>
<evidence type="ECO:0000313" key="8">
    <source>
        <dbReference type="Proteomes" id="UP001320154"/>
    </source>
</evidence>
<dbReference type="Pfam" id="PF03466">
    <property type="entry name" value="LysR_substrate"/>
    <property type="match status" value="1"/>
</dbReference>
<evidence type="ECO:0000313" key="9">
    <source>
        <dbReference type="Proteomes" id="UP001320178"/>
    </source>
</evidence>
<evidence type="ECO:0000256" key="4">
    <source>
        <dbReference type="ARBA" id="ARBA00023163"/>
    </source>
</evidence>
<evidence type="ECO:0000313" key="6">
    <source>
        <dbReference type="EMBL" id="MCE8049227.1"/>
    </source>
</evidence>
<dbReference type="GO" id="GO:0000976">
    <property type="term" value="F:transcription cis-regulatory region binding"/>
    <property type="evidence" value="ECO:0007669"/>
    <property type="project" value="TreeGrafter"/>
</dbReference>